<accession>A0ACC2HJN2</accession>
<gene>
    <name evidence="1" type="ORF">DPEC_G00004440</name>
</gene>
<organism evidence="1 2">
    <name type="scientific">Dallia pectoralis</name>
    <name type="common">Alaska blackfish</name>
    <dbReference type="NCBI Taxonomy" id="75939"/>
    <lineage>
        <taxon>Eukaryota</taxon>
        <taxon>Metazoa</taxon>
        <taxon>Chordata</taxon>
        <taxon>Craniata</taxon>
        <taxon>Vertebrata</taxon>
        <taxon>Euteleostomi</taxon>
        <taxon>Actinopterygii</taxon>
        <taxon>Neopterygii</taxon>
        <taxon>Teleostei</taxon>
        <taxon>Protacanthopterygii</taxon>
        <taxon>Esociformes</taxon>
        <taxon>Umbridae</taxon>
        <taxon>Dallia</taxon>
    </lineage>
</organism>
<dbReference type="EMBL" id="CM055728">
    <property type="protein sequence ID" value="KAJ8016172.1"/>
    <property type="molecule type" value="Genomic_DNA"/>
</dbReference>
<proteinExistence type="predicted"/>
<evidence type="ECO:0000313" key="1">
    <source>
        <dbReference type="EMBL" id="KAJ8016172.1"/>
    </source>
</evidence>
<sequence>MVWSEHAGAVHRPATVVTDTARETRIGRQAWEGGRLLDEGWTTVDGLFYMRNCGSGAAVHDLPHRKGRSHTLLFELKVILLTESG</sequence>
<reference evidence="1" key="1">
    <citation type="submission" date="2021-05" db="EMBL/GenBank/DDBJ databases">
        <authorList>
            <person name="Pan Q."/>
            <person name="Jouanno E."/>
            <person name="Zahm M."/>
            <person name="Klopp C."/>
            <person name="Cabau C."/>
            <person name="Louis A."/>
            <person name="Berthelot C."/>
            <person name="Parey E."/>
            <person name="Roest Crollius H."/>
            <person name="Montfort J."/>
            <person name="Robinson-Rechavi M."/>
            <person name="Bouchez O."/>
            <person name="Lampietro C."/>
            <person name="Lopez Roques C."/>
            <person name="Donnadieu C."/>
            <person name="Postlethwait J."/>
            <person name="Bobe J."/>
            <person name="Dillon D."/>
            <person name="Chandos A."/>
            <person name="von Hippel F."/>
            <person name="Guiguen Y."/>
        </authorList>
    </citation>
    <scope>NUCLEOTIDE SEQUENCE</scope>
    <source>
        <strain evidence="1">YG-Jan2019</strain>
    </source>
</reference>
<dbReference type="Proteomes" id="UP001157502">
    <property type="component" value="Chromosome 1"/>
</dbReference>
<keyword evidence="2" id="KW-1185">Reference proteome</keyword>
<protein>
    <submittedName>
        <fullName evidence="1">Uncharacterized protein</fullName>
    </submittedName>
</protein>
<name>A0ACC2HJN2_DALPE</name>
<comment type="caution">
    <text evidence="1">The sequence shown here is derived from an EMBL/GenBank/DDBJ whole genome shotgun (WGS) entry which is preliminary data.</text>
</comment>
<evidence type="ECO:0000313" key="2">
    <source>
        <dbReference type="Proteomes" id="UP001157502"/>
    </source>
</evidence>